<keyword evidence="4" id="KW-1185">Reference proteome</keyword>
<evidence type="ECO:0000313" key="4">
    <source>
        <dbReference type="Proteomes" id="UP000756346"/>
    </source>
</evidence>
<keyword evidence="2" id="KW-0812">Transmembrane</keyword>
<protein>
    <submittedName>
        <fullName evidence="3">Uncharacterized protein</fullName>
    </submittedName>
</protein>
<feature type="transmembrane region" description="Helical" evidence="2">
    <location>
        <begin position="71"/>
        <end position="90"/>
    </location>
</feature>
<dbReference type="EMBL" id="JAGTJQ010000007">
    <property type="protein sequence ID" value="KAH7027471.1"/>
    <property type="molecule type" value="Genomic_DNA"/>
</dbReference>
<feature type="transmembrane region" description="Helical" evidence="2">
    <location>
        <begin position="172"/>
        <end position="192"/>
    </location>
</feature>
<feature type="transmembrane region" description="Helical" evidence="2">
    <location>
        <begin position="43"/>
        <end position="65"/>
    </location>
</feature>
<comment type="caution">
    <text evidence="3">The sequence shown here is derived from an EMBL/GenBank/DDBJ whole genome shotgun (WGS) entry which is preliminary data.</text>
</comment>
<feature type="region of interest" description="Disordered" evidence="1">
    <location>
        <begin position="1"/>
        <end position="32"/>
    </location>
</feature>
<dbReference type="RefSeq" id="XP_046010270.1">
    <property type="nucleotide sequence ID" value="XM_046154431.1"/>
</dbReference>
<feature type="transmembrane region" description="Helical" evidence="2">
    <location>
        <begin position="110"/>
        <end position="130"/>
    </location>
</feature>
<sequence length="250" mass="27778">MAARSTPENLERADTAREEHRQSDTATEAKEPKNPIEHIYDRMLTVGIGRWFVSMAVLGLAAGVISKHPAGGLRAAAIYNVVIGCLHFFLPGPPTSPRAATDPRPPTWYYVILALSTVAWLPAFPLMFAFSNPDDDAYVIFDVSPDDDERRRGLFGLALSTSQATLAVLEDISLACGTMGVCCFVFCLYHWYSIRKLTTTTWNREVLAEAWSKWEDERVAAEAKQQQRDEKRKNEKVAKQAGKEAQAASV</sequence>
<proteinExistence type="predicted"/>
<organism evidence="3 4">
    <name type="scientific">Microdochium trichocladiopsis</name>
    <dbReference type="NCBI Taxonomy" id="1682393"/>
    <lineage>
        <taxon>Eukaryota</taxon>
        <taxon>Fungi</taxon>
        <taxon>Dikarya</taxon>
        <taxon>Ascomycota</taxon>
        <taxon>Pezizomycotina</taxon>
        <taxon>Sordariomycetes</taxon>
        <taxon>Xylariomycetidae</taxon>
        <taxon>Xylariales</taxon>
        <taxon>Microdochiaceae</taxon>
        <taxon>Microdochium</taxon>
    </lineage>
</organism>
<dbReference type="OrthoDB" id="4749694at2759"/>
<feature type="compositionally biased region" description="Basic and acidic residues" evidence="1">
    <location>
        <begin position="9"/>
        <end position="32"/>
    </location>
</feature>
<reference evidence="3" key="1">
    <citation type="journal article" date="2021" name="Nat. Commun.">
        <title>Genetic determinants of endophytism in the Arabidopsis root mycobiome.</title>
        <authorList>
            <person name="Mesny F."/>
            <person name="Miyauchi S."/>
            <person name="Thiergart T."/>
            <person name="Pickel B."/>
            <person name="Atanasova L."/>
            <person name="Karlsson M."/>
            <person name="Huettel B."/>
            <person name="Barry K.W."/>
            <person name="Haridas S."/>
            <person name="Chen C."/>
            <person name="Bauer D."/>
            <person name="Andreopoulos W."/>
            <person name="Pangilinan J."/>
            <person name="LaButti K."/>
            <person name="Riley R."/>
            <person name="Lipzen A."/>
            <person name="Clum A."/>
            <person name="Drula E."/>
            <person name="Henrissat B."/>
            <person name="Kohler A."/>
            <person name="Grigoriev I.V."/>
            <person name="Martin F.M."/>
            <person name="Hacquard S."/>
        </authorList>
    </citation>
    <scope>NUCLEOTIDE SEQUENCE</scope>
    <source>
        <strain evidence="3">MPI-CAGE-CH-0230</strain>
    </source>
</reference>
<gene>
    <name evidence="3" type="ORF">B0I36DRAFT_327155</name>
</gene>
<feature type="region of interest" description="Disordered" evidence="1">
    <location>
        <begin position="222"/>
        <end position="250"/>
    </location>
</feature>
<feature type="compositionally biased region" description="Basic and acidic residues" evidence="1">
    <location>
        <begin position="222"/>
        <end position="242"/>
    </location>
</feature>
<dbReference type="GeneID" id="70183977"/>
<keyword evidence="2" id="KW-1133">Transmembrane helix</keyword>
<name>A0A9P8Y4L6_9PEZI</name>
<evidence type="ECO:0000256" key="2">
    <source>
        <dbReference type="SAM" id="Phobius"/>
    </source>
</evidence>
<evidence type="ECO:0000313" key="3">
    <source>
        <dbReference type="EMBL" id="KAH7027471.1"/>
    </source>
</evidence>
<accession>A0A9P8Y4L6</accession>
<dbReference type="AlphaFoldDB" id="A0A9P8Y4L6"/>
<keyword evidence="2" id="KW-0472">Membrane</keyword>
<evidence type="ECO:0000256" key="1">
    <source>
        <dbReference type="SAM" id="MobiDB-lite"/>
    </source>
</evidence>
<dbReference type="Proteomes" id="UP000756346">
    <property type="component" value="Unassembled WGS sequence"/>
</dbReference>